<evidence type="ECO:0008006" key="14">
    <source>
        <dbReference type="Google" id="ProtNLM"/>
    </source>
</evidence>
<organism evidence="12 13">
    <name type="scientific">Tetrapyrgos nigripes</name>
    <dbReference type="NCBI Taxonomy" id="182062"/>
    <lineage>
        <taxon>Eukaryota</taxon>
        <taxon>Fungi</taxon>
        <taxon>Dikarya</taxon>
        <taxon>Basidiomycota</taxon>
        <taxon>Agaricomycotina</taxon>
        <taxon>Agaricomycetes</taxon>
        <taxon>Agaricomycetidae</taxon>
        <taxon>Agaricales</taxon>
        <taxon>Marasmiineae</taxon>
        <taxon>Marasmiaceae</taxon>
        <taxon>Tetrapyrgos</taxon>
    </lineage>
</organism>
<evidence type="ECO:0000256" key="10">
    <source>
        <dbReference type="RuleBase" id="RU000461"/>
    </source>
</evidence>
<dbReference type="InterPro" id="IPR050364">
    <property type="entry name" value="Cytochrome_P450_fung"/>
</dbReference>
<dbReference type="OrthoDB" id="2789670at2759"/>
<name>A0A8H5G5E2_9AGAR</name>
<dbReference type="InterPro" id="IPR001128">
    <property type="entry name" value="Cyt_P450"/>
</dbReference>
<evidence type="ECO:0000256" key="6">
    <source>
        <dbReference type="ARBA" id="ARBA00023002"/>
    </source>
</evidence>
<dbReference type="GO" id="GO:0020037">
    <property type="term" value="F:heme binding"/>
    <property type="evidence" value="ECO:0007669"/>
    <property type="project" value="InterPro"/>
</dbReference>
<evidence type="ECO:0000313" key="13">
    <source>
        <dbReference type="Proteomes" id="UP000559256"/>
    </source>
</evidence>
<evidence type="ECO:0000256" key="1">
    <source>
        <dbReference type="ARBA" id="ARBA00001971"/>
    </source>
</evidence>
<evidence type="ECO:0000256" key="11">
    <source>
        <dbReference type="SAM" id="SignalP"/>
    </source>
</evidence>
<dbReference type="PRINTS" id="PR00385">
    <property type="entry name" value="P450"/>
</dbReference>
<dbReference type="PROSITE" id="PS00086">
    <property type="entry name" value="CYTOCHROME_P450"/>
    <property type="match status" value="1"/>
</dbReference>
<proteinExistence type="inferred from homology"/>
<gene>
    <name evidence="12" type="ORF">D9758_007688</name>
</gene>
<evidence type="ECO:0000256" key="8">
    <source>
        <dbReference type="ARBA" id="ARBA00023033"/>
    </source>
</evidence>
<keyword evidence="4 9" id="KW-0349">Heme</keyword>
<dbReference type="GO" id="GO:0016705">
    <property type="term" value="F:oxidoreductase activity, acting on paired donors, with incorporation or reduction of molecular oxygen"/>
    <property type="evidence" value="ECO:0007669"/>
    <property type="project" value="InterPro"/>
</dbReference>
<comment type="pathway">
    <text evidence="2">Secondary metabolite biosynthesis.</text>
</comment>
<evidence type="ECO:0000256" key="5">
    <source>
        <dbReference type="ARBA" id="ARBA00022723"/>
    </source>
</evidence>
<accession>A0A8H5G5E2</accession>
<keyword evidence="6 10" id="KW-0560">Oxidoreductase</keyword>
<sequence length="498" mass="56168">MTFSTTVVILLTTALAVGIFLTRKKGTPLPPGPPGLPIIGNLLDLPSSYDWKTYGEWADKYGPVVSASAFGMTIVVVNSFKHAIELMDKKGTKYSSRPRPTMPVKLMGWENAMAFTEYGQRFRSYRKTFHNELGSTVSLKNYWPQEENHAKHFVKLVLESPERLFDHCFQHAGAIILRVAYGYKAKDRDDEFIRAGNNAMESFNEGCSPSRFMVNQLPILQYIPEWVPGAGFQKTARLWRPLYGLMVKIPFDFVKQQMAAGTAEESFTRNLLKTGLSPEEEDILMHAAGSMFGGGGETTAITVHMFFLMMCLHPEIQKRAHEEMDRVVGRGRLPTFEDRENLPYLESLVKEVMRFHPSVPDGLPHATTEDDYHEGYFIPKGSLVISNIWKMTRDAEVYHDPEVFNPDRFLGPKPEPDPREIVFGFGRRICPGRFLAEISLYITLAMCVAAFNVTPVTEGGKPVFPEYQPEGGPVSRLRPFECVISPRDPEIIAAVSQE</sequence>
<evidence type="ECO:0000313" key="12">
    <source>
        <dbReference type="EMBL" id="KAF5358663.1"/>
    </source>
</evidence>
<evidence type="ECO:0000256" key="7">
    <source>
        <dbReference type="ARBA" id="ARBA00023004"/>
    </source>
</evidence>
<keyword evidence="7 9" id="KW-0408">Iron</keyword>
<dbReference type="PRINTS" id="PR00463">
    <property type="entry name" value="EP450I"/>
</dbReference>
<dbReference type="InterPro" id="IPR002401">
    <property type="entry name" value="Cyt_P450_E_grp-I"/>
</dbReference>
<comment type="caution">
    <text evidence="12">The sequence shown here is derived from an EMBL/GenBank/DDBJ whole genome shotgun (WGS) entry which is preliminary data.</text>
</comment>
<evidence type="ECO:0000256" key="3">
    <source>
        <dbReference type="ARBA" id="ARBA00010617"/>
    </source>
</evidence>
<comment type="cofactor">
    <cofactor evidence="1 9">
        <name>heme</name>
        <dbReference type="ChEBI" id="CHEBI:30413"/>
    </cofactor>
</comment>
<dbReference type="InterPro" id="IPR017972">
    <property type="entry name" value="Cyt_P450_CS"/>
</dbReference>
<keyword evidence="5 9" id="KW-0479">Metal-binding</keyword>
<feature type="chain" id="PRO_5034060131" description="Cytochrome P450" evidence="11">
    <location>
        <begin position="17"/>
        <end position="498"/>
    </location>
</feature>
<evidence type="ECO:0000256" key="2">
    <source>
        <dbReference type="ARBA" id="ARBA00005179"/>
    </source>
</evidence>
<dbReference type="PANTHER" id="PTHR46300:SF7">
    <property type="entry name" value="P450, PUTATIVE (EUROFUNG)-RELATED"/>
    <property type="match status" value="1"/>
</dbReference>
<evidence type="ECO:0000256" key="4">
    <source>
        <dbReference type="ARBA" id="ARBA00022617"/>
    </source>
</evidence>
<dbReference type="Pfam" id="PF00067">
    <property type="entry name" value="p450"/>
    <property type="match status" value="1"/>
</dbReference>
<feature type="signal peptide" evidence="11">
    <location>
        <begin position="1"/>
        <end position="16"/>
    </location>
</feature>
<keyword evidence="8 10" id="KW-0503">Monooxygenase</keyword>
<dbReference type="InterPro" id="IPR036396">
    <property type="entry name" value="Cyt_P450_sf"/>
</dbReference>
<dbReference type="PANTHER" id="PTHR46300">
    <property type="entry name" value="P450, PUTATIVE (EUROFUNG)-RELATED-RELATED"/>
    <property type="match status" value="1"/>
</dbReference>
<feature type="binding site" description="axial binding residue" evidence="9">
    <location>
        <position position="430"/>
    </location>
    <ligand>
        <name>heme</name>
        <dbReference type="ChEBI" id="CHEBI:30413"/>
    </ligand>
    <ligandPart>
        <name>Fe</name>
        <dbReference type="ChEBI" id="CHEBI:18248"/>
    </ligandPart>
</feature>
<dbReference type="Gene3D" id="1.10.630.10">
    <property type="entry name" value="Cytochrome P450"/>
    <property type="match status" value="1"/>
</dbReference>
<keyword evidence="13" id="KW-1185">Reference proteome</keyword>
<dbReference type="GO" id="GO:0005506">
    <property type="term" value="F:iron ion binding"/>
    <property type="evidence" value="ECO:0007669"/>
    <property type="project" value="InterPro"/>
</dbReference>
<protein>
    <recommendedName>
        <fullName evidence="14">Cytochrome P450</fullName>
    </recommendedName>
</protein>
<dbReference type="SUPFAM" id="SSF48264">
    <property type="entry name" value="Cytochrome P450"/>
    <property type="match status" value="1"/>
</dbReference>
<keyword evidence="11" id="KW-0732">Signal</keyword>
<dbReference type="CDD" id="cd11065">
    <property type="entry name" value="CYP64-like"/>
    <property type="match status" value="1"/>
</dbReference>
<reference evidence="12 13" key="1">
    <citation type="journal article" date="2020" name="ISME J.">
        <title>Uncovering the hidden diversity of litter-decomposition mechanisms in mushroom-forming fungi.</title>
        <authorList>
            <person name="Floudas D."/>
            <person name="Bentzer J."/>
            <person name="Ahren D."/>
            <person name="Johansson T."/>
            <person name="Persson P."/>
            <person name="Tunlid A."/>
        </authorList>
    </citation>
    <scope>NUCLEOTIDE SEQUENCE [LARGE SCALE GENOMIC DNA]</scope>
    <source>
        <strain evidence="12 13">CBS 291.85</strain>
    </source>
</reference>
<comment type="similarity">
    <text evidence="3 10">Belongs to the cytochrome P450 family.</text>
</comment>
<evidence type="ECO:0000256" key="9">
    <source>
        <dbReference type="PIRSR" id="PIRSR602401-1"/>
    </source>
</evidence>
<dbReference type="AlphaFoldDB" id="A0A8H5G5E2"/>
<dbReference type="Proteomes" id="UP000559256">
    <property type="component" value="Unassembled WGS sequence"/>
</dbReference>
<dbReference type="EMBL" id="JAACJM010000049">
    <property type="protein sequence ID" value="KAF5358663.1"/>
    <property type="molecule type" value="Genomic_DNA"/>
</dbReference>
<dbReference type="GO" id="GO:0004497">
    <property type="term" value="F:monooxygenase activity"/>
    <property type="evidence" value="ECO:0007669"/>
    <property type="project" value="UniProtKB-KW"/>
</dbReference>